<dbReference type="STRING" id="680198.SCAB_69811"/>
<name>C9YY73_STRSW</name>
<gene>
    <name evidence="2" type="ordered locus">SCAB_69811</name>
</gene>
<keyword evidence="3" id="KW-1185">Reference proteome</keyword>
<accession>C9YY73</accession>
<dbReference type="GO" id="GO:0016747">
    <property type="term" value="F:acyltransferase activity, transferring groups other than amino-acyl groups"/>
    <property type="evidence" value="ECO:0007669"/>
    <property type="project" value="UniProtKB-ARBA"/>
</dbReference>
<feature type="region of interest" description="Disordered" evidence="1">
    <location>
        <begin position="1"/>
        <end position="35"/>
    </location>
</feature>
<evidence type="ECO:0000256" key="1">
    <source>
        <dbReference type="SAM" id="MobiDB-lite"/>
    </source>
</evidence>
<dbReference type="KEGG" id="scb:SCAB_69811"/>
<sequence>MTTTDHGGATAPPGTSADTEETGPAGKGPLRSPLGLLTTATATHGTGRPGDIPLPRLPGFVESAFSPLSYEVTARCLTERPGDGSRTAVVLASLLGDTTTADLASRRVVSGRVHNPLLFMQATPNSVLGHLSREFGITGQMFSLSTLDDPVAELLAMADLLLEDPELDRVLVAGVELGGGARTAAVHRELSAGTGRPLPDLPEAAALAAAVLLGRPGAGAPVTVGAARPQDGGPPTAPVHAGSVQGLFDLADAHRRLLRDGGTHVLATTPGAAAFLLDAERFPDRDETERDETETHAHQ</sequence>
<dbReference type="HOGENOM" id="CLU_891135_0_0_11"/>
<evidence type="ECO:0008006" key="4">
    <source>
        <dbReference type="Google" id="ProtNLM"/>
    </source>
</evidence>
<organism evidence="2 3">
    <name type="scientific">Streptomyces scabiei (strain 87.22)</name>
    <dbReference type="NCBI Taxonomy" id="680198"/>
    <lineage>
        <taxon>Bacteria</taxon>
        <taxon>Bacillati</taxon>
        <taxon>Actinomycetota</taxon>
        <taxon>Actinomycetes</taxon>
        <taxon>Kitasatosporales</taxon>
        <taxon>Streptomycetaceae</taxon>
        <taxon>Streptomyces</taxon>
    </lineage>
</organism>
<evidence type="ECO:0000313" key="2">
    <source>
        <dbReference type="EMBL" id="CBG73975.1"/>
    </source>
</evidence>
<feature type="region of interest" description="Disordered" evidence="1">
    <location>
        <begin position="280"/>
        <end position="299"/>
    </location>
</feature>
<dbReference type="InterPro" id="IPR016039">
    <property type="entry name" value="Thiolase-like"/>
</dbReference>
<reference evidence="2 3" key="1">
    <citation type="journal article" date="2010" name="Mol. Plant Microbe Interact.">
        <title>Streptomyces scabies 87-22 contains a coronafacic acid-like biosynthetic cluster that contributes to plant-microbe interactions.</title>
        <authorList>
            <person name="Bignell D.R."/>
            <person name="Seipke R.F."/>
            <person name="Huguet-Tapia J.C."/>
            <person name="Chambers A.H."/>
            <person name="Parry R.J."/>
            <person name="Loria R."/>
        </authorList>
    </citation>
    <scope>NUCLEOTIDE SEQUENCE [LARGE SCALE GENOMIC DNA]</scope>
    <source>
        <strain evidence="2 3">87.22</strain>
    </source>
</reference>
<proteinExistence type="predicted"/>
<dbReference type="Gene3D" id="3.40.47.10">
    <property type="match status" value="1"/>
</dbReference>
<protein>
    <recommendedName>
        <fullName evidence="4">Beta-ketoacyl synthase N-terminal domain-containing protein</fullName>
    </recommendedName>
</protein>
<dbReference type="AlphaFoldDB" id="C9YY73"/>
<dbReference type="EMBL" id="FN554889">
    <property type="protein sequence ID" value="CBG73975.1"/>
    <property type="molecule type" value="Genomic_DNA"/>
</dbReference>
<dbReference type="SUPFAM" id="SSF53901">
    <property type="entry name" value="Thiolase-like"/>
    <property type="match status" value="1"/>
</dbReference>
<dbReference type="eggNOG" id="COG0304">
    <property type="taxonomic scope" value="Bacteria"/>
</dbReference>
<evidence type="ECO:0000313" key="3">
    <source>
        <dbReference type="Proteomes" id="UP000001444"/>
    </source>
</evidence>
<dbReference type="GeneID" id="24311640"/>
<dbReference type="Proteomes" id="UP000001444">
    <property type="component" value="Chromosome"/>
</dbReference>
<dbReference type="RefSeq" id="WP_013004525.1">
    <property type="nucleotide sequence ID" value="NC_013929.1"/>
</dbReference>